<comment type="caution">
    <text evidence="1">The sequence shown here is derived from an EMBL/GenBank/DDBJ whole genome shotgun (WGS) entry which is preliminary data.</text>
</comment>
<organism evidence="1 2">
    <name type="scientific">Candidatus Zambryskibacteria bacterium RIFCSPHIGHO2_01_FULL_46_25</name>
    <dbReference type="NCBI Taxonomy" id="1802738"/>
    <lineage>
        <taxon>Bacteria</taxon>
        <taxon>Candidatus Zambryskiibacteriota</taxon>
    </lineage>
</organism>
<dbReference type="EMBL" id="MHVH01000005">
    <property type="protein sequence ID" value="OHA90447.1"/>
    <property type="molecule type" value="Genomic_DNA"/>
</dbReference>
<dbReference type="Proteomes" id="UP000178107">
    <property type="component" value="Unassembled WGS sequence"/>
</dbReference>
<accession>A0A1G2SZG9</accession>
<proteinExistence type="predicted"/>
<evidence type="ECO:0000313" key="2">
    <source>
        <dbReference type="Proteomes" id="UP000178107"/>
    </source>
</evidence>
<evidence type="ECO:0000313" key="1">
    <source>
        <dbReference type="EMBL" id="OHA90447.1"/>
    </source>
</evidence>
<reference evidence="1 2" key="1">
    <citation type="journal article" date="2016" name="Nat. Commun.">
        <title>Thousands of microbial genomes shed light on interconnected biogeochemical processes in an aquifer system.</title>
        <authorList>
            <person name="Anantharaman K."/>
            <person name="Brown C.T."/>
            <person name="Hug L.A."/>
            <person name="Sharon I."/>
            <person name="Castelle C.J."/>
            <person name="Probst A.J."/>
            <person name="Thomas B.C."/>
            <person name="Singh A."/>
            <person name="Wilkins M.J."/>
            <person name="Karaoz U."/>
            <person name="Brodie E.L."/>
            <person name="Williams K.H."/>
            <person name="Hubbard S.S."/>
            <person name="Banfield J.F."/>
        </authorList>
    </citation>
    <scope>NUCLEOTIDE SEQUENCE [LARGE SCALE GENOMIC DNA]</scope>
</reference>
<protein>
    <submittedName>
        <fullName evidence="1">Uncharacterized protein</fullName>
    </submittedName>
</protein>
<name>A0A1G2SZG9_9BACT</name>
<sequence>MEKDENTPEKQPEFTITFKNGALARIKKIARDLNIPEERLGDVLIKGINLIDVAKEGQVITIKKGKEEYVIDLRIL</sequence>
<dbReference type="AlphaFoldDB" id="A0A1G2SZG9"/>
<gene>
    <name evidence="1" type="ORF">A2838_02560</name>
</gene>